<organism evidence="1 2">
    <name type="scientific">Candidatus Beckwithbacteria bacterium CG1_02_47_37</name>
    <dbReference type="NCBI Taxonomy" id="1805034"/>
    <lineage>
        <taxon>Bacteria</taxon>
        <taxon>Candidatus Beckwithiibacteriota</taxon>
    </lineage>
</organism>
<protein>
    <recommendedName>
        <fullName evidence="3">Methyltransferase type 11 domain-containing protein</fullName>
    </recommendedName>
</protein>
<dbReference type="Gene3D" id="3.40.50.150">
    <property type="entry name" value="Vaccinia Virus protein VP39"/>
    <property type="match status" value="1"/>
</dbReference>
<dbReference type="CDD" id="cd02440">
    <property type="entry name" value="AdoMet_MTases"/>
    <property type="match status" value="1"/>
</dbReference>
<evidence type="ECO:0000313" key="2">
    <source>
        <dbReference type="Proteomes" id="UP000183144"/>
    </source>
</evidence>
<evidence type="ECO:0008006" key="3">
    <source>
        <dbReference type="Google" id="ProtNLM"/>
    </source>
</evidence>
<dbReference type="InterPro" id="IPR029063">
    <property type="entry name" value="SAM-dependent_MTases_sf"/>
</dbReference>
<name>A0A1J4RSE1_9BACT</name>
<sequence length="215" mass="25157">MDLLKLNEKFYLKTQAYFNISRQSPWPGWQKLLSYLQGPTLQVLDLGCGNGRFGVWLSGQHRIDYTGLDNNQFLLDQIPFGRLIKQDITQPWPIKDKFDLIVLMAVLHHIPTKPARLKILLRAKKLLAKDGLLVFTVWHFNKLKRFQNQVIKKLPDNDYILNWKRGVTAQRYIHLFTDTEINWLIKSLKLKLLADFVADGQQGQSNRYLILKNIS</sequence>
<dbReference type="EMBL" id="MNUI01000014">
    <property type="protein sequence ID" value="OIN89815.1"/>
    <property type="molecule type" value="Genomic_DNA"/>
</dbReference>
<dbReference type="Pfam" id="PF13489">
    <property type="entry name" value="Methyltransf_23"/>
    <property type="match status" value="1"/>
</dbReference>
<dbReference type="PANTHER" id="PTHR43861">
    <property type="entry name" value="TRANS-ACONITATE 2-METHYLTRANSFERASE-RELATED"/>
    <property type="match status" value="1"/>
</dbReference>
<dbReference type="AlphaFoldDB" id="A0A1J4RSE1"/>
<reference evidence="1 2" key="1">
    <citation type="journal article" date="2016" name="Environ. Microbiol.">
        <title>Genomic resolution of a cold subsurface aquifer community provides metabolic insights for novel microbes adapted to high CO concentrations.</title>
        <authorList>
            <person name="Probst A.J."/>
            <person name="Castelle C.J."/>
            <person name="Singh A."/>
            <person name="Brown C.T."/>
            <person name="Anantharaman K."/>
            <person name="Sharon I."/>
            <person name="Hug L.A."/>
            <person name="Burstein D."/>
            <person name="Emerson J.B."/>
            <person name="Thomas B.C."/>
            <person name="Banfield J.F."/>
        </authorList>
    </citation>
    <scope>NUCLEOTIDE SEQUENCE [LARGE SCALE GENOMIC DNA]</scope>
    <source>
        <strain evidence="1">CG1_02_47_37</strain>
    </source>
</reference>
<comment type="caution">
    <text evidence="1">The sequence shown here is derived from an EMBL/GenBank/DDBJ whole genome shotgun (WGS) entry which is preliminary data.</text>
</comment>
<accession>A0A1J4RSE1</accession>
<dbReference type="Proteomes" id="UP000183144">
    <property type="component" value="Unassembled WGS sequence"/>
</dbReference>
<evidence type="ECO:0000313" key="1">
    <source>
        <dbReference type="EMBL" id="OIN89815.1"/>
    </source>
</evidence>
<dbReference type="STRING" id="1805034.AUJ59_00615"/>
<gene>
    <name evidence="1" type="ORF">AUJ59_00615</name>
</gene>
<dbReference type="SUPFAM" id="SSF53335">
    <property type="entry name" value="S-adenosyl-L-methionine-dependent methyltransferases"/>
    <property type="match status" value="1"/>
</dbReference>
<proteinExistence type="predicted"/>